<name>A0A1H5P8R1_PSEDM</name>
<dbReference type="Gene3D" id="2.40.440.10">
    <property type="entry name" value="L,D-transpeptidase catalytic domain-like"/>
    <property type="match status" value="1"/>
</dbReference>
<keyword evidence="5 7" id="KW-0573">Peptidoglycan synthesis</keyword>
<dbReference type="EMBL" id="FNUD01000002">
    <property type="protein sequence ID" value="SEF09421.1"/>
    <property type="molecule type" value="Genomic_DNA"/>
</dbReference>
<dbReference type="GO" id="GO:0004180">
    <property type="term" value="F:carboxypeptidase activity"/>
    <property type="evidence" value="ECO:0007669"/>
    <property type="project" value="UniProtKB-ARBA"/>
</dbReference>
<keyword evidence="8" id="KW-0732">Signal</keyword>
<feature type="chain" id="PRO_5010256532" evidence="8">
    <location>
        <begin position="31"/>
        <end position="200"/>
    </location>
</feature>
<sequence>MLFALHLRNIPLMRWLLAALCLSFAVTCQASVVITVNGKPVDKNQVLQSTPPALPIHTGQSIEKVLVLKSARKLQLISDGKPIKTYRISLGKQPKGPKMREGDKRTPEGLYWVDWRKKSDKFNLAMHINYPNVSDAATARREGVNPGSMIMIHGTPDSEENPEDLFHTLDWTDGCIAMKNYEMREVWNLVQDGTMVEIRP</sequence>
<evidence type="ECO:0000256" key="4">
    <source>
        <dbReference type="ARBA" id="ARBA00022960"/>
    </source>
</evidence>
<dbReference type="Proteomes" id="UP000183613">
    <property type="component" value="Unassembled WGS sequence"/>
</dbReference>
<dbReference type="PROSITE" id="PS52029">
    <property type="entry name" value="LD_TPASE"/>
    <property type="match status" value="1"/>
</dbReference>
<comment type="pathway">
    <text evidence="1 7">Cell wall biogenesis; peptidoglycan biosynthesis.</text>
</comment>
<reference evidence="10" key="1">
    <citation type="submission" date="2016-10" db="EMBL/GenBank/DDBJ databases">
        <authorList>
            <person name="Varghese N."/>
            <person name="Submissions S."/>
        </authorList>
    </citation>
    <scope>NUCLEOTIDE SEQUENCE [LARGE SCALE GENOMIC DNA]</scope>
    <source>
        <strain evidence="10">LMG 25555</strain>
    </source>
</reference>
<accession>A0A1H5P8R1</accession>
<evidence type="ECO:0000313" key="10">
    <source>
        <dbReference type="EMBL" id="SEF09421.1"/>
    </source>
</evidence>
<feature type="domain" description="L,D-TPase catalytic" evidence="9">
    <location>
        <begin position="63"/>
        <end position="199"/>
    </location>
</feature>
<keyword evidence="3" id="KW-0808">Transferase</keyword>
<evidence type="ECO:0000256" key="3">
    <source>
        <dbReference type="ARBA" id="ARBA00022679"/>
    </source>
</evidence>
<evidence type="ECO:0000256" key="8">
    <source>
        <dbReference type="SAM" id="SignalP"/>
    </source>
</evidence>
<proteinExistence type="inferred from homology"/>
<keyword evidence="4 7" id="KW-0133">Cell shape</keyword>
<evidence type="ECO:0000256" key="7">
    <source>
        <dbReference type="PROSITE-ProRule" id="PRU01373"/>
    </source>
</evidence>
<dbReference type="InterPro" id="IPR005490">
    <property type="entry name" value="LD_TPept_cat_dom"/>
</dbReference>
<comment type="caution">
    <text evidence="10">The sequence shown here is derived from an EMBL/GenBank/DDBJ whole genome shotgun (WGS) entry which is preliminary data.</text>
</comment>
<dbReference type="UniPathway" id="UPA00219"/>
<dbReference type="PANTHER" id="PTHR36699:SF1">
    <property type="entry name" value="L,D-TRANSPEPTIDASE YAFK-RELATED"/>
    <property type="match status" value="1"/>
</dbReference>
<gene>
    <name evidence="10" type="ORF">SAMN04489800_4615</name>
</gene>
<dbReference type="GO" id="GO:0071555">
    <property type="term" value="P:cell wall organization"/>
    <property type="evidence" value="ECO:0007669"/>
    <property type="project" value="UniProtKB-UniRule"/>
</dbReference>
<dbReference type="GO" id="GO:0009252">
    <property type="term" value="P:peptidoglycan biosynthetic process"/>
    <property type="evidence" value="ECO:0007669"/>
    <property type="project" value="UniProtKB-UniPathway"/>
</dbReference>
<evidence type="ECO:0000259" key="9">
    <source>
        <dbReference type="PROSITE" id="PS52029"/>
    </source>
</evidence>
<dbReference type="AlphaFoldDB" id="A0A1H5P8R1"/>
<feature type="active site" description="Proton donor/acceptor" evidence="7">
    <location>
        <position position="153"/>
    </location>
</feature>
<evidence type="ECO:0000256" key="5">
    <source>
        <dbReference type="ARBA" id="ARBA00022984"/>
    </source>
</evidence>
<evidence type="ECO:0000256" key="2">
    <source>
        <dbReference type="ARBA" id="ARBA00005992"/>
    </source>
</evidence>
<comment type="similarity">
    <text evidence="2">Belongs to the YkuD family.</text>
</comment>
<organism evidence="10 11">
    <name type="scientific">Pseudomonas deceptionensis</name>
    <dbReference type="NCBI Taxonomy" id="882211"/>
    <lineage>
        <taxon>Bacteria</taxon>
        <taxon>Pseudomonadati</taxon>
        <taxon>Pseudomonadota</taxon>
        <taxon>Gammaproteobacteria</taxon>
        <taxon>Pseudomonadales</taxon>
        <taxon>Pseudomonadaceae</taxon>
        <taxon>Pseudomonas</taxon>
    </lineage>
</organism>
<keyword evidence="6 7" id="KW-0961">Cell wall biogenesis/degradation</keyword>
<feature type="signal peptide" evidence="8">
    <location>
        <begin position="1"/>
        <end position="30"/>
    </location>
</feature>
<evidence type="ECO:0000256" key="1">
    <source>
        <dbReference type="ARBA" id="ARBA00004752"/>
    </source>
</evidence>
<dbReference type="SUPFAM" id="SSF141523">
    <property type="entry name" value="L,D-transpeptidase catalytic domain-like"/>
    <property type="match status" value="1"/>
</dbReference>
<dbReference type="CDD" id="cd16913">
    <property type="entry name" value="YkuD_like"/>
    <property type="match status" value="1"/>
</dbReference>
<dbReference type="GO" id="GO:0008360">
    <property type="term" value="P:regulation of cell shape"/>
    <property type="evidence" value="ECO:0007669"/>
    <property type="project" value="UniProtKB-UniRule"/>
</dbReference>
<feature type="active site" description="Nucleophile" evidence="7">
    <location>
        <position position="175"/>
    </location>
</feature>
<dbReference type="PANTHER" id="PTHR36699">
    <property type="entry name" value="LD-TRANSPEPTIDASE"/>
    <property type="match status" value="1"/>
</dbReference>
<dbReference type="GO" id="GO:0016740">
    <property type="term" value="F:transferase activity"/>
    <property type="evidence" value="ECO:0007669"/>
    <property type="project" value="UniProtKB-KW"/>
</dbReference>
<protein>
    <submittedName>
        <fullName evidence="10">L,D-transpeptidase catalytic domain</fullName>
    </submittedName>
</protein>
<keyword evidence="11" id="KW-1185">Reference proteome</keyword>
<evidence type="ECO:0000313" key="11">
    <source>
        <dbReference type="Proteomes" id="UP000183613"/>
    </source>
</evidence>
<evidence type="ECO:0000256" key="6">
    <source>
        <dbReference type="ARBA" id="ARBA00023316"/>
    </source>
</evidence>
<dbReference type="Pfam" id="PF03734">
    <property type="entry name" value="YkuD"/>
    <property type="match status" value="1"/>
</dbReference>
<dbReference type="InterPro" id="IPR038063">
    <property type="entry name" value="Transpep_catalytic_dom"/>
</dbReference>